<evidence type="ECO:0000313" key="2">
    <source>
        <dbReference type="EMBL" id="CAH9107149.1"/>
    </source>
</evidence>
<gene>
    <name evidence="2" type="ORF">CEPIT_LOCUS17846</name>
</gene>
<dbReference type="PANTHER" id="PTHR33116:SF84">
    <property type="entry name" value="RNA-DIRECTED DNA POLYMERASE"/>
    <property type="match status" value="1"/>
</dbReference>
<proteinExistence type="predicted"/>
<dbReference type="Pfam" id="PF03372">
    <property type="entry name" value="Exo_endo_phos"/>
    <property type="match status" value="1"/>
</dbReference>
<sequence>MLIKIASWNIRGLKKPSKHSVINNFIKSNHITLCCFLETKMNPVSFKNYVSNRWPGWSHETNFETINGGRMGIMWDPNFVSCSFLEIDKQYMHVKCTCRVTQITLYATFVYPLYTVLERKVLWDHLTDLGIHIIDPWVISGDFNCVCSPNERVSPTPPSAYIMQHLGDFMVSANLQDAPSTGVFYTWNRGTLWAKLDRVLINDVWGQNGFGCKVHFYDIEVEFDHSASVFSILHSSSPKPKPFKFFNMWIMHHDFANLVAQVWHQRFEGSAQYTIVKKLKILKGPLKKLNDREFGHISSKAKAAKEDFMRMQNLVLQSPSDVELLRQLKEKRAWATFLSEAETSFYQQKAKANHILEADKGTRYFHAIVKRKATRNAISAITLEDGSLTTSLEQVGDEFVKFFVDLFGTGTEGHPLDPTVLGSGPLVGSSAHESLLAPVETIEIKNALFDIGNDKAPGPDGYSSAFFKSNWELIGHDIVRAIKEFFRSGKLLKQINHTVIALIPKTDHSPKVSDYRPISCTNVLYKIITKILAARLSQCLPGLIDLAQGAFVDGRLMFDNIFLAQELVRGYMRKRISPRCMIKVDLRKAYDTISWNFLEGVLRGLDFPDRFIGWIMECVTTASFSISLNGCLYGYFKGKRGIRQGDPMSPLLFVLCLEYFSRLINLKTKGPNFNFHPQCAKLGITHLAYADDLILFSRGDTYSIEILVNALKEFGDASGLMVNHNKSNIFVGGVNDNDLDEIMALVDFGRGTFPVKYLGIPLAPLKVSVAQYAPLISTISDFLKAWNTKTLSYAGKLELIRSVIQGVQSFWLQVFPVPQTILDRIVSICRVFLWGGKFSKVAWDDICLPKEEGGLGIHNAKVWNHALLSRTLWDVHKKKDTLWVRWVNGVYLKGRSVWDFVPRNRDSMFMKKLSHIRDQIKRCFNNLNDTIMGLNARSENGKLVSGKIYELLRTKGTVRACMSFIWKSYIPPKFSFNVWLALRNRLPTQDNLSYLHIVNRCDLCKGGLETMPHLFFLCPYTCRVWEHIKDWLGLTREMSTLNSSVKWILKNHKGSKIKGKAARIAFCATVYYLWHARNANRFDEADVKEEETIAKIKHVVYKILFSIYPHDLVKF</sequence>
<feature type="domain" description="Reverse transcriptase" evidence="1">
    <location>
        <begin position="484"/>
        <end position="762"/>
    </location>
</feature>
<dbReference type="SUPFAM" id="SSF56672">
    <property type="entry name" value="DNA/RNA polymerases"/>
    <property type="match status" value="1"/>
</dbReference>
<protein>
    <recommendedName>
        <fullName evidence="1">Reverse transcriptase domain-containing protein</fullName>
    </recommendedName>
</protein>
<comment type="caution">
    <text evidence="2">The sequence shown here is derived from an EMBL/GenBank/DDBJ whole genome shotgun (WGS) entry which is preliminary data.</text>
</comment>
<reference evidence="2" key="1">
    <citation type="submission" date="2022-07" db="EMBL/GenBank/DDBJ databases">
        <authorList>
            <person name="Macas J."/>
            <person name="Novak P."/>
            <person name="Neumann P."/>
        </authorList>
    </citation>
    <scope>NUCLEOTIDE SEQUENCE</scope>
</reference>
<dbReference type="InterPro" id="IPR026960">
    <property type="entry name" value="RVT-Znf"/>
</dbReference>
<dbReference type="InterPro" id="IPR043502">
    <property type="entry name" value="DNA/RNA_pol_sf"/>
</dbReference>
<dbReference type="Proteomes" id="UP001152523">
    <property type="component" value="Unassembled WGS sequence"/>
</dbReference>
<dbReference type="Pfam" id="PF00078">
    <property type="entry name" value="RVT_1"/>
    <property type="match status" value="1"/>
</dbReference>
<accession>A0AAV0DRA6</accession>
<dbReference type="PROSITE" id="PS50878">
    <property type="entry name" value="RT_POL"/>
    <property type="match status" value="1"/>
</dbReference>
<dbReference type="Gene3D" id="3.60.10.10">
    <property type="entry name" value="Endonuclease/exonuclease/phosphatase"/>
    <property type="match status" value="1"/>
</dbReference>
<dbReference type="CDD" id="cd01650">
    <property type="entry name" value="RT_nLTR_like"/>
    <property type="match status" value="1"/>
</dbReference>
<keyword evidence="3" id="KW-1185">Reference proteome</keyword>
<dbReference type="PANTHER" id="PTHR33116">
    <property type="entry name" value="REVERSE TRANSCRIPTASE ZINC-BINDING DOMAIN-CONTAINING PROTEIN-RELATED-RELATED"/>
    <property type="match status" value="1"/>
</dbReference>
<organism evidence="2 3">
    <name type="scientific">Cuscuta epithymum</name>
    <dbReference type="NCBI Taxonomy" id="186058"/>
    <lineage>
        <taxon>Eukaryota</taxon>
        <taxon>Viridiplantae</taxon>
        <taxon>Streptophyta</taxon>
        <taxon>Embryophyta</taxon>
        <taxon>Tracheophyta</taxon>
        <taxon>Spermatophyta</taxon>
        <taxon>Magnoliopsida</taxon>
        <taxon>eudicotyledons</taxon>
        <taxon>Gunneridae</taxon>
        <taxon>Pentapetalae</taxon>
        <taxon>asterids</taxon>
        <taxon>lamiids</taxon>
        <taxon>Solanales</taxon>
        <taxon>Convolvulaceae</taxon>
        <taxon>Cuscuteae</taxon>
        <taxon>Cuscuta</taxon>
        <taxon>Cuscuta subgen. Cuscuta</taxon>
    </lineage>
</organism>
<dbReference type="AlphaFoldDB" id="A0AAV0DRA6"/>
<dbReference type="InterPro" id="IPR036691">
    <property type="entry name" value="Endo/exonu/phosph_ase_sf"/>
</dbReference>
<dbReference type="InterPro" id="IPR000477">
    <property type="entry name" value="RT_dom"/>
</dbReference>
<dbReference type="GO" id="GO:0003824">
    <property type="term" value="F:catalytic activity"/>
    <property type="evidence" value="ECO:0007669"/>
    <property type="project" value="InterPro"/>
</dbReference>
<dbReference type="InterPro" id="IPR005135">
    <property type="entry name" value="Endo/exonuclease/phosphatase"/>
</dbReference>
<dbReference type="Pfam" id="PF13966">
    <property type="entry name" value="zf-RVT"/>
    <property type="match status" value="1"/>
</dbReference>
<dbReference type="EMBL" id="CAMAPF010000141">
    <property type="protein sequence ID" value="CAH9107149.1"/>
    <property type="molecule type" value="Genomic_DNA"/>
</dbReference>
<name>A0AAV0DRA6_9ASTE</name>
<evidence type="ECO:0000259" key="1">
    <source>
        <dbReference type="PROSITE" id="PS50878"/>
    </source>
</evidence>
<dbReference type="SUPFAM" id="SSF56219">
    <property type="entry name" value="DNase I-like"/>
    <property type="match status" value="1"/>
</dbReference>
<evidence type="ECO:0000313" key="3">
    <source>
        <dbReference type="Proteomes" id="UP001152523"/>
    </source>
</evidence>